<dbReference type="InterPro" id="IPR013106">
    <property type="entry name" value="Ig_V-set"/>
</dbReference>
<reference evidence="4" key="2">
    <citation type="submission" date="2025-08" db="UniProtKB">
        <authorList>
            <consortium name="Ensembl"/>
        </authorList>
    </citation>
    <scope>IDENTIFICATION</scope>
</reference>
<evidence type="ECO:0000313" key="5">
    <source>
        <dbReference type="Proteomes" id="UP000694397"/>
    </source>
</evidence>
<reference evidence="4" key="3">
    <citation type="submission" date="2025-09" db="UniProtKB">
        <authorList>
            <consortium name="Ensembl"/>
        </authorList>
    </citation>
    <scope>IDENTIFICATION</scope>
</reference>
<proteinExistence type="predicted"/>
<feature type="signal peptide" evidence="2">
    <location>
        <begin position="1"/>
        <end position="20"/>
    </location>
</feature>
<feature type="chain" id="PRO_5034414966" evidence="2">
    <location>
        <begin position="21"/>
        <end position="297"/>
    </location>
</feature>
<evidence type="ECO:0000313" key="4">
    <source>
        <dbReference type="Ensembl" id="ENSSFOP00015073219.1"/>
    </source>
</evidence>
<dbReference type="RefSeq" id="XP_029112502.1">
    <property type="nucleotide sequence ID" value="XM_029256669.1"/>
</dbReference>
<evidence type="ECO:0000256" key="1">
    <source>
        <dbReference type="SAM" id="Phobius"/>
    </source>
</evidence>
<dbReference type="GeneTree" id="ENSGT00940000165208"/>
<dbReference type="PROSITE" id="PS50835">
    <property type="entry name" value="IG_LIKE"/>
    <property type="match status" value="2"/>
</dbReference>
<dbReference type="Ensembl" id="ENSSFOT00015064124.1">
    <property type="protein sequence ID" value="ENSSFOP00015073219.1"/>
    <property type="gene ID" value="ENSSFOG00015026401.1"/>
</dbReference>
<protein>
    <submittedName>
        <fullName evidence="4">Junctional adhesion molecule 2b</fullName>
    </submittedName>
</protein>
<keyword evidence="1" id="KW-0472">Membrane</keyword>
<dbReference type="InterPro" id="IPR013783">
    <property type="entry name" value="Ig-like_fold"/>
</dbReference>
<accession>A0A8C9WCI2</accession>
<dbReference type="GO" id="GO:0005886">
    <property type="term" value="C:plasma membrane"/>
    <property type="evidence" value="ECO:0007669"/>
    <property type="project" value="TreeGrafter"/>
</dbReference>
<dbReference type="InterPro" id="IPR007110">
    <property type="entry name" value="Ig-like_dom"/>
</dbReference>
<dbReference type="Pfam" id="PF13927">
    <property type="entry name" value="Ig_3"/>
    <property type="match status" value="1"/>
</dbReference>
<feature type="domain" description="Ig-like" evidence="3">
    <location>
        <begin position="16"/>
        <end position="119"/>
    </location>
</feature>
<feature type="domain" description="Ig-like" evidence="3">
    <location>
        <begin position="126"/>
        <end position="219"/>
    </location>
</feature>
<dbReference type="GO" id="GO:0098636">
    <property type="term" value="C:protein complex involved in cell adhesion"/>
    <property type="evidence" value="ECO:0007669"/>
    <property type="project" value="TreeGrafter"/>
</dbReference>
<organism evidence="4 5">
    <name type="scientific">Scleropages formosus</name>
    <name type="common">Asian bonytongue</name>
    <name type="synonym">Osteoglossum formosum</name>
    <dbReference type="NCBI Taxonomy" id="113540"/>
    <lineage>
        <taxon>Eukaryota</taxon>
        <taxon>Metazoa</taxon>
        <taxon>Chordata</taxon>
        <taxon>Craniata</taxon>
        <taxon>Vertebrata</taxon>
        <taxon>Euteleostomi</taxon>
        <taxon>Actinopterygii</taxon>
        <taxon>Neopterygii</taxon>
        <taxon>Teleostei</taxon>
        <taxon>Osteoglossocephala</taxon>
        <taxon>Osteoglossomorpha</taxon>
        <taxon>Osteoglossiformes</taxon>
        <taxon>Osteoglossidae</taxon>
        <taxon>Scleropages</taxon>
    </lineage>
</organism>
<keyword evidence="2" id="KW-0732">Signal</keyword>
<dbReference type="GeneID" id="108937797"/>
<dbReference type="OrthoDB" id="10015491at2759"/>
<dbReference type="SMART" id="SM00409">
    <property type="entry name" value="IG"/>
    <property type="match status" value="2"/>
</dbReference>
<evidence type="ECO:0000256" key="2">
    <source>
        <dbReference type="SAM" id="SignalP"/>
    </source>
</evidence>
<gene>
    <name evidence="4" type="primary">jam2a</name>
</gene>
<evidence type="ECO:0000259" key="3">
    <source>
        <dbReference type="PROSITE" id="PS50835"/>
    </source>
</evidence>
<dbReference type="Proteomes" id="UP000694397">
    <property type="component" value="Chromosome 12"/>
</dbReference>
<keyword evidence="1" id="KW-1133">Transmembrane helix</keyword>
<dbReference type="Gene3D" id="2.60.40.10">
    <property type="entry name" value="Immunoglobulins"/>
    <property type="match status" value="2"/>
</dbReference>
<keyword evidence="5" id="KW-1185">Reference proteome</keyword>
<dbReference type="InterPro" id="IPR003599">
    <property type="entry name" value="Ig_sub"/>
</dbReference>
<dbReference type="AlphaFoldDB" id="A0A8C9WCI2"/>
<reference evidence="4 5" key="1">
    <citation type="submission" date="2019-04" db="EMBL/GenBank/DDBJ databases">
        <authorList>
            <consortium name="Wellcome Sanger Institute Data Sharing"/>
        </authorList>
    </citation>
    <scope>NUCLEOTIDE SEQUENCE [LARGE SCALE GENOMIC DNA]</scope>
</reference>
<dbReference type="GO" id="GO:0070160">
    <property type="term" value="C:tight junction"/>
    <property type="evidence" value="ECO:0007669"/>
    <property type="project" value="TreeGrafter"/>
</dbReference>
<dbReference type="SUPFAM" id="SSF48726">
    <property type="entry name" value="Immunoglobulin"/>
    <property type="match status" value="2"/>
</dbReference>
<name>A0A8C9WCI2_SCLFO</name>
<dbReference type="Pfam" id="PF07686">
    <property type="entry name" value="V-set"/>
    <property type="match status" value="1"/>
</dbReference>
<keyword evidence="1" id="KW-0812">Transmembrane</keyword>
<dbReference type="PANTHER" id="PTHR44663">
    <property type="entry name" value="JUNCTIONAL ADHESION MOLECULE B"/>
    <property type="match status" value="1"/>
</dbReference>
<dbReference type="SMART" id="SM00406">
    <property type="entry name" value="IGv"/>
    <property type="match status" value="1"/>
</dbReference>
<dbReference type="InterPro" id="IPR036179">
    <property type="entry name" value="Ig-like_dom_sf"/>
</dbReference>
<dbReference type="GO" id="GO:0009986">
    <property type="term" value="C:cell surface"/>
    <property type="evidence" value="ECO:0007669"/>
    <property type="project" value="TreeGrafter"/>
</dbReference>
<dbReference type="SMART" id="SM00408">
    <property type="entry name" value="IGc2"/>
    <property type="match status" value="2"/>
</dbReference>
<dbReference type="InterPro" id="IPR003598">
    <property type="entry name" value="Ig_sub2"/>
</dbReference>
<sequence>MEVLLVSALLTLVLSPGVILVTVSTRKPKVEVQENEDAILYCEFKTEHDSNPRIEWKRKDKDVSLLYYKKQFMGNFAGRAKIEGATVTLQKVTYKDAGVYHCEITASMDDVKLGETNVTLRVLVAPGIPSCDIPSFALSGSLVELHCKDKHSVPPATYKWYKDKKLLTPSGLPNISYTIDPKTGTLRFKSVSRASSGKYHCEASNGIGKPKTCEAKHMKIDDLNITVIIAGTVGGFLLICLCVVGACCIRRKGCCQKTTTTLPKLRKTSDIPSPLSCEQLSTVALRMTVEERTINTL</sequence>
<dbReference type="InterPro" id="IPR042625">
    <property type="entry name" value="JAM2"/>
</dbReference>
<dbReference type="GO" id="GO:0007159">
    <property type="term" value="P:leukocyte cell-cell adhesion"/>
    <property type="evidence" value="ECO:0007669"/>
    <property type="project" value="TreeGrafter"/>
</dbReference>
<dbReference type="PANTHER" id="PTHR44663:SF1">
    <property type="entry name" value="JUNCTIONAL ADHESION MOLECULE 2 PRECURSOR"/>
    <property type="match status" value="1"/>
</dbReference>
<feature type="transmembrane region" description="Helical" evidence="1">
    <location>
        <begin position="225"/>
        <end position="249"/>
    </location>
</feature>